<protein>
    <submittedName>
        <fullName evidence="8">MFS general substrate transporter</fullName>
    </submittedName>
</protein>
<feature type="transmembrane region" description="Helical" evidence="6">
    <location>
        <begin position="353"/>
        <end position="370"/>
    </location>
</feature>
<evidence type="ECO:0000256" key="4">
    <source>
        <dbReference type="ARBA" id="ARBA00022989"/>
    </source>
</evidence>
<feature type="transmembrane region" description="Helical" evidence="6">
    <location>
        <begin position="416"/>
        <end position="435"/>
    </location>
</feature>
<dbReference type="AlphaFoldDB" id="A0A165CSB4"/>
<organism evidence="8 9">
    <name type="scientific">Calocera cornea HHB12733</name>
    <dbReference type="NCBI Taxonomy" id="1353952"/>
    <lineage>
        <taxon>Eukaryota</taxon>
        <taxon>Fungi</taxon>
        <taxon>Dikarya</taxon>
        <taxon>Basidiomycota</taxon>
        <taxon>Agaricomycotina</taxon>
        <taxon>Dacrymycetes</taxon>
        <taxon>Dacrymycetales</taxon>
        <taxon>Dacrymycetaceae</taxon>
        <taxon>Calocera</taxon>
    </lineage>
</organism>
<evidence type="ECO:0000313" key="8">
    <source>
        <dbReference type="EMBL" id="KZT51305.1"/>
    </source>
</evidence>
<dbReference type="OrthoDB" id="4139357at2759"/>
<keyword evidence="4 6" id="KW-1133">Transmembrane helix</keyword>
<dbReference type="Pfam" id="PF07690">
    <property type="entry name" value="MFS_1"/>
    <property type="match status" value="1"/>
</dbReference>
<dbReference type="Proteomes" id="UP000076842">
    <property type="component" value="Unassembled WGS sequence"/>
</dbReference>
<dbReference type="InterPro" id="IPR036259">
    <property type="entry name" value="MFS_trans_sf"/>
</dbReference>
<dbReference type="SUPFAM" id="SSF103473">
    <property type="entry name" value="MFS general substrate transporter"/>
    <property type="match status" value="1"/>
</dbReference>
<evidence type="ECO:0000259" key="7">
    <source>
        <dbReference type="PROSITE" id="PS50850"/>
    </source>
</evidence>
<keyword evidence="2" id="KW-0813">Transport</keyword>
<dbReference type="Gene3D" id="1.20.1250.20">
    <property type="entry name" value="MFS general substrate transporter like domains"/>
    <property type="match status" value="1"/>
</dbReference>
<keyword evidence="5 6" id="KW-0472">Membrane</keyword>
<feature type="transmembrane region" description="Helical" evidence="6">
    <location>
        <begin position="12"/>
        <end position="41"/>
    </location>
</feature>
<accession>A0A165CSB4</accession>
<feature type="transmembrane region" description="Helical" evidence="6">
    <location>
        <begin position="62"/>
        <end position="86"/>
    </location>
</feature>
<dbReference type="PANTHER" id="PTHR23511:SF5">
    <property type="entry name" value="MAJOR FACILITATOR-TYPE TRANSPORTER HXNZ-RELATED"/>
    <property type="match status" value="1"/>
</dbReference>
<comment type="subcellular location">
    <subcellularLocation>
        <location evidence="1">Membrane</location>
        <topology evidence="1">Multi-pass membrane protein</topology>
    </subcellularLocation>
</comment>
<evidence type="ECO:0000256" key="2">
    <source>
        <dbReference type="ARBA" id="ARBA00022448"/>
    </source>
</evidence>
<feature type="domain" description="Major facilitator superfamily (MFS) profile" evidence="7">
    <location>
        <begin position="1"/>
        <end position="463"/>
    </location>
</feature>
<feature type="transmembrane region" description="Helical" evidence="6">
    <location>
        <begin position="322"/>
        <end position="341"/>
    </location>
</feature>
<dbReference type="GO" id="GO:0022857">
    <property type="term" value="F:transmembrane transporter activity"/>
    <property type="evidence" value="ECO:0007669"/>
    <property type="project" value="InterPro"/>
</dbReference>
<dbReference type="InterPro" id="IPR011701">
    <property type="entry name" value="MFS"/>
</dbReference>
<feature type="transmembrane region" description="Helical" evidence="6">
    <location>
        <begin position="106"/>
        <end position="129"/>
    </location>
</feature>
<keyword evidence="3 6" id="KW-0812">Transmembrane</keyword>
<keyword evidence="9" id="KW-1185">Reference proteome</keyword>
<evidence type="ECO:0000256" key="6">
    <source>
        <dbReference type="SAM" id="Phobius"/>
    </source>
</evidence>
<evidence type="ECO:0000256" key="1">
    <source>
        <dbReference type="ARBA" id="ARBA00004141"/>
    </source>
</evidence>
<feature type="transmembrane region" description="Helical" evidence="6">
    <location>
        <begin position="441"/>
        <end position="460"/>
    </location>
</feature>
<sequence>MGRRIAFQSTLFFASLFGLLTPFMPNYGSLCLCFFFLGSAVGGSMPTDGTLFIENVPHAKRYLLTALSVFFSLGAVVSSILGAVIIPSHSCPEGPDEPCDVNTQNLGWKYVLGILGVFTAFMCLARIVFFRMRESPRYLVASGRHAEAVHSLRKIISFNGHDYPLTIDDITDDPDIEQGKVAQPAGNGDVRLSLSTRSSQMVYHSTNESPDPHLSHTHSFATPVEEQTPQFLPSRVPEVIPHATSQPKGAKIRAIPIIGRPLASWLERMERLFTPEWRKTTILVWSAWALIALSYTMFNVFLPKLLESRAIQNGSGGRAQALKQYLFYAFAGVPGSLLGAWMIETRLGRKGSLILSTLITGVCTGAFVLVESQGAVIAVTMAISLGATTMWAVLYGMTPEIFSTEVRGSATGMASALSRISGMAAPLLGGWFLAISPSLPIYVSTVICFAAGACALPLPGDADYPRSRKSVVTLAH</sequence>
<gene>
    <name evidence="8" type="ORF">CALCODRAFT_503692</name>
</gene>
<evidence type="ECO:0000313" key="9">
    <source>
        <dbReference type="Proteomes" id="UP000076842"/>
    </source>
</evidence>
<evidence type="ECO:0000256" key="3">
    <source>
        <dbReference type="ARBA" id="ARBA00022692"/>
    </source>
</evidence>
<dbReference type="PROSITE" id="PS50850">
    <property type="entry name" value="MFS"/>
    <property type="match status" value="1"/>
</dbReference>
<feature type="transmembrane region" description="Helical" evidence="6">
    <location>
        <begin position="282"/>
        <end position="302"/>
    </location>
</feature>
<dbReference type="PANTHER" id="PTHR23511">
    <property type="entry name" value="SYNAPTIC VESICLE GLYCOPROTEIN 2"/>
    <property type="match status" value="1"/>
</dbReference>
<name>A0A165CSB4_9BASI</name>
<dbReference type="EMBL" id="KV424114">
    <property type="protein sequence ID" value="KZT51305.1"/>
    <property type="molecule type" value="Genomic_DNA"/>
</dbReference>
<dbReference type="InterPro" id="IPR020846">
    <property type="entry name" value="MFS_dom"/>
</dbReference>
<feature type="transmembrane region" description="Helical" evidence="6">
    <location>
        <begin position="376"/>
        <end position="395"/>
    </location>
</feature>
<dbReference type="STRING" id="1353952.A0A165CSB4"/>
<reference evidence="8 9" key="1">
    <citation type="journal article" date="2016" name="Mol. Biol. Evol.">
        <title>Comparative Genomics of Early-Diverging Mushroom-Forming Fungi Provides Insights into the Origins of Lignocellulose Decay Capabilities.</title>
        <authorList>
            <person name="Nagy L.G."/>
            <person name="Riley R."/>
            <person name="Tritt A."/>
            <person name="Adam C."/>
            <person name="Daum C."/>
            <person name="Floudas D."/>
            <person name="Sun H."/>
            <person name="Yadav J.S."/>
            <person name="Pangilinan J."/>
            <person name="Larsson K.H."/>
            <person name="Matsuura K."/>
            <person name="Barry K."/>
            <person name="Labutti K."/>
            <person name="Kuo R."/>
            <person name="Ohm R.A."/>
            <person name="Bhattacharya S.S."/>
            <person name="Shirouzu T."/>
            <person name="Yoshinaga Y."/>
            <person name="Martin F.M."/>
            <person name="Grigoriev I.V."/>
            <person name="Hibbett D.S."/>
        </authorList>
    </citation>
    <scope>NUCLEOTIDE SEQUENCE [LARGE SCALE GENOMIC DNA]</scope>
    <source>
        <strain evidence="8 9">HHB12733</strain>
    </source>
</reference>
<evidence type="ECO:0000256" key="5">
    <source>
        <dbReference type="ARBA" id="ARBA00023136"/>
    </source>
</evidence>
<dbReference type="GO" id="GO:0016020">
    <property type="term" value="C:membrane"/>
    <property type="evidence" value="ECO:0007669"/>
    <property type="project" value="UniProtKB-SubCell"/>
</dbReference>
<dbReference type="InParanoid" id="A0A165CSB4"/>
<proteinExistence type="predicted"/>